<evidence type="ECO:0000259" key="2">
    <source>
        <dbReference type="Pfam" id="PF21369"/>
    </source>
</evidence>
<dbReference type="InterPro" id="IPR048995">
    <property type="entry name" value="STL11/RBM22-like_N"/>
</dbReference>
<reference evidence="3 4" key="1">
    <citation type="submission" date="2020-10" db="EMBL/GenBank/DDBJ databases">
        <title>The Coptis chinensis genome and diversification of protoberbering-type alkaloids.</title>
        <authorList>
            <person name="Wang B."/>
            <person name="Shu S."/>
            <person name="Song C."/>
            <person name="Liu Y."/>
        </authorList>
    </citation>
    <scope>NUCLEOTIDE SEQUENCE [LARGE SCALE GENOMIC DNA]</scope>
    <source>
        <strain evidence="3">HL-2020</strain>
        <tissue evidence="3">Leaf</tissue>
    </source>
</reference>
<name>A0A835LPQ5_9MAGN</name>
<keyword evidence="1" id="KW-0694">RNA-binding</keyword>
<comment type="caution">
    <text evidence="3">The sequence shown here is derived from an EMBL/GenBank/DDBJ whole genome shotgun (WGS) entry which is preliminary data.</text>
</comment>
<evidence type="ECO:0000313" key="4">
    <source>
        <dbReference type="Proteomes" id="UP000631114"/>
    </source>
</evidence>
<evidence type="ECO:0000256" key="1">
    <source>
        <dbReference type="ARBA" id="ARBA00022884"/>
    </source>
</evidence>
<organism evidence="3 4">
    <name type="scientific">Coptis chinensis</name>
    <dbReference type="NCBI Taxonomy" id="261450"/>
    <lineage>
        <taxon>Eukaryota</taxon>
        <taxon>Viridiplantae</taxon>
        <taxon>Streptophyta</taxon>
        <taxon>Embryophyta</taxon>
        <taxon>Tracheophyta</taxon>
        <taxon>Spermatophyta</taxon>
        <taxon>Magnoliopsida</taxon>
        <taxon>Ranunculales</taxon>
        <taxon>Ranunculaceae</taxon>
        <taxon>Coptidoideae</taxon>
        <taxon>Coptis</taxon>
    </lineage>
</organism>
<keyword evidence="4" id="KW-1185">Reference proteome</keyword>
<sequence length="115" mass="12756">MLCPDIKARLKKGNWGRDCMICKQPFCVVKWIVVCGDIRKTELCNSCSELENVCEVCGQVCLKDEHGFLPVRLNEIAADIMANIALPSSSYCPSRGGHNRGHHFGKLPGPLSYFS</sequence>
<dbReference type="Pfam" id="PF21369">
    <property type="entry name" value="STL11_N"/>
    <property type="match status" value="1"/>
</dbReference>
<dbReference type="AlphaFoldDB" id="A0A835LPQ5"/>
<dbReference type="Proteomes" id="UP000631114">
    <property type="component" value="Unassembled WGS sequence"/>
</dbReference>
<evidence type="ECO:0000313" key="3">
    <source>
        <dbReference type="EMBL" id="KAF9602875.1"/>
    </source>
</evidence>
<proteinExistence type="predicted"/>
<feature type="domain" description="STL11/RBM22-like N-terminal" evidence="2">
    <location>
        <begin position="4"/>
        <end position="74"/>
    </location>
</feature>
<dbReference type="GO" id="GO:0003723">
    <property type="term" value="F:RNA binding"/>
    <property type="evidence" value="ECO:0007669"/>
    <property type="project" value="UniProtKB-KW"/>
</dbReference>
<dbReference type="OrthoDB" id="10259600at2759"/>
<accession>A0A835LPQ5</accession>
<gene>
    <name evidence="3" type="ORF">IFM89_031821</name>
</gene>
<dbReference type="EMBL" id="JADFTS010000006">
    <property type="protein sequence ID" value="KAF9602875.1"/>
    <property type="molecule type" value="Genomic_DNA"/>
</dbReference>
<protein>
    <recommendedName>
        <fullName evidence="2">STL11/RBM22-like N-terminal domain-containing protein</fullName>
    </recommendedName>
</protein>